<keyword evidence="3" id="KW-0813">Transport</keyword>
<keyword evidence="4 8" id="KW-1003">Cell membrane</keyword>
<dbReference type="AlphaFoldDB" id="A0A7U3YK63"/>
<dbReference type="PANTHER" id="PTHR30269">
    <property type="entry name" value="TRANSMEMBRANE PROTEIN YFCA"/>
    <property type="match status" value="1"/>
</dbReference>
<organism evidence="9 10">
    <name type="scientific">Desulfobulbus propionicus (strain ATCC 33891 / DSM 2032 / VKM B-1956 / 1pr3)</name>
    <dbReference type="NCBI Taxonomy" id="577650"/>
    <lineage>
        <taxon>Bacteria</taxon>
        <taxon>Pseudomonadati</taxon>
        <taxon>Thermodesulfobacteriota</taxon>
        <taxon>Desulfobulbia</taxon>
        <taxon>Desulfobulbales</taxon>
        <taxon>Desulfobulbaceae</taxon>
        <taxon>Desulfobulbus</taxon>
    </lineage>
</organism>
<name>A0A7U3YK63_DESPD</name>
<evidence type="ECO:0000313" key="10">
    <source>
        <dbReference type="Proteomes" id="UP000006365"/>
    </source>
</evidence>
<keyword evidence="7 8" id="KW-0472">Membrane</keyword>
<dbReference type="InterPro" id="IPR002781">
    <property type="entry name" value="TM_pro_TauE-like"/>
</dbReference>
<evidence type="ECO:0000256" key="7">
    <source>
        <dbReference type="ARBA" id="ARBA00023136"/>
    </source>
</evidence>
<sequence>MSTTYLLASLIFLFAGTVQGLTGFGAGLLAIPLLCLIMDVKLAVSVCIISTLLISTTLAWELRRFLDRRKILPLLLGSLPGIYTGTLLLKTIDPNLIKTLLGLLLIGVSCFNLVFTPKAINPARAWGYIAGFFSGAINATVAAGGPPAIIYTTLHDWKKEEIKATLTGFFMINGYLTAGVHAFSGLIGAQTLGYFAVTLPFVLAGTMIGSRIGGRINRRRYLQLVYGLLMGLGILMIVG</sequence>
<dbReference type="GO" id="GO:0005886">
    <property type="term" value="C:plasma membrane"/>
    <property type="evidence" value="ECO:0007669"/>
    <property type="project" value="UniProtKB-SubCell"/>
</dbReference>
<evidence type="ECO:0000256" key="5">
    <source>
        <dbReference type="ARBA" id="ARBA00022692"/>
    </source>
</evidence>
<evidence type="ECO:0000256" key="4">
    <source>
        <dbReference type="ARBA" id="ARBA00022475"/>
    </source>
</evidence>
<dbReference type="Proteomes" id="UP000006365">
    <property type="component" value="Chromosome"/>
</dbReference>
<evidence type="ECO:0000256" key="8">
    <source>
        <dbReference type="RuleBase" id="RU363041"/>
    </source>
</evidence>
<dbReference type="Pfam" id="PF01925">
    <property type="entry name" value="TauE"/>
    <property type="match status" value="1"/>
</dbReference>
<keyword evidence="5 8" id="KW-0812">Transmembrane</keyword>
<feature type="transmembrane region" description="Helical" evidence="8">
    <location>
        <begin position="71"/>
        <end position="89"/>
    </location>
</feature>
<dbReference type="InterPro" id="IPR052017">
    <property type="entry name" value="TSUP"/>
</dbReference>
<evidence type="ECO:0000256" key="6">
    <source>
        <dbReference type="ARBA" id="ARBA00022989"/>
    </source>
</evidence>
<dbReference type="PANTHER" id="PTHR30269:SF37">
    <property type="entry name" value="MEMBRANE TRANSPORTER PROTEIN"/>
    <property type="match status" value="1"/>
</dbReference>
<proteinExistence type="inferred from homology"/>
<dbReference type="EMBL" id="CP002364">
    <property type="protein sequence ID" value="ADW16892.1"/>
    <property type="molecule type" value="Genomic_DNA"/>
</dbReference>
<keyword evidence="6 8" id="KW-1133">Transmembrane helix</keyword>
<comment type="similarity">
    <text evidence="2 8">Belongs to the 4-toluene sulfonate uptake permease (TSUP) (TC 2.A.102) family.</text>
</comment>
<comment type="subcellular location">
    <subcellularLocation>
        <location evidence="1 8">Cell membrane</location>
        <topology evidence="1 8">Multi-pass membrane protein</topology>
    </subcellularLocation>
</comment>
<feature type="transmembrane region" description="Helical" evidence="8">
    <location>
        <begin position="221"/>
        <end position="238"/>
    </location>
</feature>
<evidence type="ECO:0000256" key="1">
    <source>
        <dbReference type="ARBA" id="ARBA00004651"/>
    </source>
</evidence>
<dbReference type="KEGG" id="dpr:Despr_0717"/>
<gene>
    <name evidence="9" type="ordered locus">Despr_0717</name>
</gene>
<feature type="transmembrane region" description="Helical" evidence="8">
    <location>
        <begin position="192"/>
        <end position="209"/>
    </location>
</feature>
<evidence type="ECO:0000313" key="9">
    <source>
        <dbReference type="EMBL" id="ADW16892.1"/>
    </source>
</evidence>
<accession>A0A7U3YK63</accession>
<protein>
    <recommendedName>
        <fullName evidence="8">Probable membrane transporter protein</fullName>
    </recommendedName>
</protein>
<feature type="transmembrane region" description="Helical" evidence="8">
    <location>
        <begin position="30"/>
        <end position="59"/>
    </location>
</feature>
<keyword evidence="10" id="KW-1185">Reference proteome</keyword>
<evidence type="ECO:0000256" key="2">
    <source>
        <dbReference type="ARBA" id="ARBA00009142"/>
    </source>
</evidence>
<feature type="transmembrane region" description="Helical" evidence="8">
    <location>
        <begin position="164"/>
        <end position="186"/>
    </location>
</feature>
<feature type="transmembrane region" description="Helical" evidence="8">
    <location>
        <begin position="95"/>
        <end position="115"/>
    </location>
</feature>
<dbReference type="RefSeq" id="WP_015723437.1">
    <property type="nucleotide sequence ID" value="NC_014972.1"/>
</dbReference>
<evidence type="ECO:0000256" key="3">
    <source>
        <dbReference type="ARBA" id="ARBA00022448"/>
    </source>
</evidence>
<reference evidence="9 10" key="1">
    <citation type="journal article" date="2011" name="Stand. Genomic Sci.">
        <title>Complete genome sequence of Desulfobulbus propionicus type strain (1pr3).</title>
        <authorList>
            <person name="Pagani I."/>
            <person name="Lapidus A."/>
            <person name="Nolan M."/>
            <person name="Lucas S."/>
            <person name="Hammon N."/>
            <person name="Deshpande S."/>
            <person name="Cheng J.F."/>
            <person name="Chertkov O."/>
            <person name="Davenport K."/>
            <person name="Tapia R."/>
            <person name="Han C."/>
            <person name="Goodwin L."/>
            <person name="Pitluck S."/>
            <person name="Liolios K."/>
            <person name="Mavromatis K."/>
            <person name="Ivanova N."/>
            <person name="Mikhailova N."/>
            <person name="Pati A."/>
            <person name="Chen A."/>
            <person name="Palaniappan K."/>
            <person name="Land M."/>
            <person name="Hauser L."/>
            <person name="Chang Y.J."/>
            <person name="Jeffries C.D."/>
            <person name="Detter J.C."/>
            <person name="Brambilla E."/>
            <person name="Kannan K.P."/>
            <person name="Djao O.D."/>
            <person name="Rohde M."/>
            <person name="Pukall R."/>
            <person name="Spring S."/>
            <person name="Goker M."/>
            <person name="Sikorski J."/>
            <person name="Woyke T."/>
            <person name="Bristow J."/>
            <person name="Eisen J.A."/>
            <person name="Markowitz V."/>
            <person name="Hugenholtz P."/>
            <person name="Kyrpides N.C."/>
            <person name="Klenk H.P."/>
        </authorList>
    </citation>
    <scope>NUCLEOTIDE SEQUENCE [LARGE SCALE GENOMIC DNA]</scope>
    <source>
        <strain evidence="10">ATCC 33891 / DSM 2032 / 1pr3</strain>
    </source>
</reference>